<keyword evidence="3" id="KW-1185">Reference proteome</keyword>
<reference evidence="2 3" key="1">
    <citation type="submission" date="2023-12" db="EMBL/GenBank/DDBJ databases">
        <title>Description of an unclassified Opitutus bacterium of Verrucomicrobiota.</title>
        <authorList>
            <person name="Zhang D.-F."/>
        </authorList>
    </citation>
    <scope>NUCLEOTIDE SEQUENCE [LARGE SCALE GENOMIC DNA]</scope>
    <source>
        <strain evidence="2 3">WL0086</strain>
    </source>
</reference>
<feature type="transmembrane region" description="Helical" evidence="1">
    <location>
        <begin position="12"/>
        <end position="41"/>
    </location>
</feature>
<accession>A0ABZ1CEY1</accession>
<keyword evidence="1" id="KW-0472">Membrane</keyword>
<sequence>MNITNSLIVSSLIAPATMVVGLSAPIALGITAVAGVLSIALMDYGTSRMSYLDESKVTVAANAKSEKHALAA</sequence>
<proteinExistence type="predicted"/>
<dbReference type="RefSeq" id="WP_221032314.1">
    <property type="nucleotide sequence ID" value="NZ_CP139781.1"/>
</dbReference>
<evidence type="ECO:0000313" key="3">
    <source>
        <dbReference type="Proteomes" id="UP000738431"/>
    </source>
</evidence>
<protein>
    <submittedName>
        <fullName evidence="2">Uncharacterized protein</fullName>
    </submittedName>
</protein>
<evidence type="ECO:0000256" key="1">
    <source>
        <dbReference type="SAM" id="Phobius"/>
    </source>
</evidence>
<keyword evidence="1" id="KW-1133">Transmembrane helix</keyword>
<dbReference type="Proteomes" id="UP000738431">
    <property type="component" value="Chromosome"/>
</dbReference>
<gene>
    <name evidence="2" type="ORF">K1X11_010610</name>
</gene>
<name>A0ABZ1CEY1_9BACT</name>
<evidence type="ECO:0000313" key="2">
    <source>
        <dbReference type="EMBL" id="WRQ89857.1"/>
    </source>
</evidence>
<organism evidence="2 3">
    <name type="scientific">Actomonas aquatica</name>
    <dbReference type="NCBI Taxonomy" id="2866162"/>
    <lineage>
        <taxon>Bacteria</taxon>
        <taxon>Pseudomonadati</taxon>
        <taxon>Verrucomicrobiota</taxon>
        <taxon>Opitutia</taxon>
        <taxon>Opitutales</taxon>
        <taxon>Opitutaceae</taxon>
        <taxon>Actomonas</taxon>
    </lineage>
</organism>
<dbReference type="EMBL" id="CP139781">
    <property type="protein sequence ID" value="WRQ89857.1"/>
    <property type="molecule type" value="Genomic_DNA"/>
</dbReference>
<keyword evidence="1" id="KW-0812">Transmembrane</keyword>